<dbReference type="Gene3D" id="3.30.420.310">
    <property type="entry name" value="2-keto-3-deoxy-galactonokinase, C-terminal domain"/>
    <property type="match status" value="1"/>
</dbReference>
<dbReference type="GO" id="GO:0008671">
    <property type="term" value="F:2-dehydro-3-deoxygalactonokinase activity"/>
    <property type="evidence" value="ECO:0007669"/>
    <property type="project" value="InterPro"/>
</dbReference>
<dbReference type="STRING" id="1348853.LK12_18650"/>
<comment type="caution">
    <text evidence="1">The sequence shown here is derived from an EMBL/GenBank/DDBJ whole genome shotgun (WGS) entry which is preliminary data.</text>
</comment>
<proteinExistence type="predicted"/>
<keyword evidence="2" id="KW-1185">Reference proteome</keyword>
<dbReference type="InterPro" id="IPR042257">
    <property type="entry name" value="DGOK_C"/>
</dbReference>
<sequence length="296" mass="31025">MSETYVLGDWGTSRLRLYRMHDGDISARLNGPGTGALETGADRVLDERLDVWLAEGPVADVTLCGMAGAPGALVEAGYAPCPANAEDWLASRTRTTVAGVPVAVMPGLSCRSEAGVPEVMRGEETQVFGAIAIHPELAKGKHLLVLPGTHSKWVVLVDGSVAHFSTHPTGELFALLAGQSTLTGPDAPGDGTFDDGFERGLERCEEKLTGALFEARAARMLYGRSKDWSRGYLSGLLIGSETAAQITSGTTITVIGDTALSALYQRALASRDCTVRVLDGDAAVVAGLKLARGKTT</sequence>
<reference evidence="1 2" key="1">
    <citation type="submission" date="2014-10" db="EMBL/GenBank/DDBJ databases">
        <title>Genome sequence of Novosphingobium malaysiense MUSC 273(T).</title>
        <authorList>
            <person name="Lee L.-H."/>
        </authorList>
    </citation>
    <scope>NUCLEOTIDE SEQUENCE [LARGE SCALE GENOMIC DNA]</scope>
    <source>
        <strain evidence="1 2">MUSC 273</strain>
    </source>
</reference>
<organism evidence="1 2">
    <name type="scientific">Novosphingobium malaysiense</name>
    <dbReference type="NCBI Taxonomy" id="1348853"/>
    <lineage>
        <taxon>Bacteria</taxon>
        <taxon>Pseudomonadati</taxon>
        <taxon>Pseudomonadota</taxon>
        <taxon>Alphaproteobacteria</taxon>
        <taxon>Sphingomonadales</taxon>
        <taxon>Sphingomonadaceae</taxon>
        <taxon>Novosphingobium</taxon>
    </lineage>
</organism>
<evidence type="ECO:0008006" key="3">
    <source>
        <dbReference type="Google" id="ProtNLM"/>
    </source>
</evidence>
<evidence type="ECO:0000313" key="1">
    <source>
        <dbReference type="EMBL" id="KHK89921.1"/>
    </source>
</evidence>
<evidence type="ECO:0000313" key="2">
    <source>
        <dbReference type="Proteomes" id="UP000031057"/>
    </source>
</evidence>
<dbReference type="OrthoDB" id="256574at2"/>
<dbReference type="InterPro" id="IPR007729">
    <property type="entry name" value="DGOK"/>
</dbReference>
<name>A0A0B1ZFQ1_9SPHN</name>
<dbReference type="InterPro" id="IPR042258">
    <property type="entry name" value="DGOK_N"/>
</dbReference>
<gene>
    <name evidence="1" type="ORF">LK12_18650</name>
</gene>
<dbReference type="GO" id="GO:0034194">
    <property type="term" value="P:D-galactonate catabolic process"/>
    <property type="evidence" value="ECO:0007669"/>
    <property type="project" value="InterPro"/>
</dbReference>
<dbReference type="Gene3D" id="3.30.420.300">
    <property type="entry name" value="2-keto-3-deoxy-galactonokinase, substrate binding domain"/>
    <property type="match status" value="1"/>
</dbReference>
<dbReference type="Pfam" id="PF05035">
    <property type="entry name" value="DGOK"/>
    <property type="match status" value="1"/>
</dbReference>
<dbReference type="AlphaFoldDB" id="A0A0B1ZFQ1"/>
<accession>A0A0B1ZFQ1</accession>
<dbReference type="RefSeq" id="WP_039287443.1">
    <property type="nucleotide sequence ID" value="NZ_JTDI01000006.1"/>
</dbReference>
<protein>
    <recommendedName>
        <fullName evidence="3">2-dehydro-3-deoxygalactonokinase</fullName>
    </recommendedName>
</protein>
<dbReference type="Proteomes" id="UP000031057">
    <property type="component" value="Unassembled WGS sequence"/>
</dbReference>
<dbReference type="EMBL" id="JTDI01000006">
    <property type="protein sequence ID" value="KHK89921.1"/>
    <property type="molecule type" value="Genomic_DNA"/>
</dbReference>